<dbReference type="PROSITE" id="PS50011">
    <property type="entry name" value="PROTEIN_KINASE_DOM"/>
    <property type="match status" value="1"/>
</dbReference>
<evidence type="ECO:0000259" key="7">
    <source>
        <dbReference type="PROSITE" id="PS50011"/>
    </source>
</evidence>
<evidence type="ECO:0000256" key="3">
    <source>
        <dbReference type="ARBA" id="ARBA00022741"/>
    </source>
</evidence>
<dbReference type="SUPFAM" id="SSF56112">
    <property type="entry name" value="Protein kinase-like (PK-like)"/>
    <property type="match status" value="1"/>
</dbReference>
<name>A0A7E4UMF2_PANRE</name>
<dbReference type="PANTHER" id="PTHR11909">
    <property type="entry name" value="CASEIN KINASE-RELATED"/>
    <property type="match status" value="1"/>
</dbReference>
<dbReference type="CDD" id="cd14017">
    <property type="entry name" value="STKc_TTBK"/>
    <property type="match status" value="1"/>
</dbReference>
<organism evidence="8 9">
    <name type="scientific">Panagrellus redivivus</name>
    <name type="common">Microworm</name>
    <dbReference type="NCBI Taxonomy" id="6233"/>
    <lineage>
        <taxon>Eukaryota</taxon>
        <taxon>Metazoa</taxon>
        <taxon>Ecdysozoa</taxon>
        <taxon>Nematoda</taxon>
        <taxon>Chromadorea</taxon>
        <taxon>Rhabditida</taxon>
        <taxon>Tylenchina</taxon>
        <taxon>Panagrolaimomorpha</taxon>
        <taxon>Panagrolaimoidea</taxon>
        <taxon>Panagrolaimidae</taxon>
        <taxon>Panagrellus</taxon>
    </lineage>
</organism>
<dbReference type="InterPro" id="IPR050235">
    <property type="entry name" value="CK1_Ser-Thr_kinase"/>
</dbReference>
<dbReference type="SMART" id="SM00220">
    <property type="entry name" value="S_TKc"/>
    <property type="match status" value="1"/>
</dbReference>
<accession>A0A7E4UMF2</accession>
<evidence type="ECO:0000313" key="8">
    <source>
        <dbReference type="Proteomes" id="UP000492821"/>
    </source>
</evidence>
<proteinExistence type="predicted"/>
<keyword evidence="8" id="KW-1185">Reference proteome</keyword>
<feature type="compositionally biased region" description="Acidic residues" evidence="6">
    <location>
        <begin position="337"/>
        <end position="347"/>
    </location>
</feature>
<reference evidence="9" key="2">
    <citation type="submission" date="2020-10" db="UniProtKB">
        <authorList>
            <consortium name="WormBaseParasite"/>
        </authorList>
    </citation>
    <scope>IDENTIFICATION</scope>
</reference>
<keyword evidence="4" id="KW-0418">Kinase</keyword>
<dbReference type="GO" id="GO:0004674">
    <property type="term" value="F:protein serine/threonine kinase activity"/>
    <property type="evidence" value="ECO:0007669"/>
    <property type="project" value="UniProtKB-KW"/>
</dbReference>
<keyword evidence="1" id="KW-0723">Serine/threonine-protein kinase</keyword>
<dbReference type="InterPro" id="IPR047916">
    <property type="entry name" value="TTBK_Asator-like_STKc"/>
</dbReference>
<dbReference type="InterPro" id="IPR011009">
    <property type="entry name" value="Kinase-like_dom_sf"/>
</dbReference>
<evidence type="ECO:0000256" key="6">
    <source>
        <dbReference type="SAM" id="MobiDB-lite"/>
    </source>
</evidence>
<sequence length="368" mass="42125">MTSVPAVKIGPGDVIKGFIIKKKVGEGACGTVYLVENQKDPKIRGAMKVEPNMKSKEDEILKMEVFVLRKLQKSKHICRLMMSGKTSTFSFVIMSLLGKELSELRRRMPDRKMPLATTLRVGYQCMEGIQDMHVVGFIHRDIKPSNFACGFTHKHIIYVFDFGLSRQIMMQDKSGALRLREPRNKVCFRGTVRYCSVNVHQYKEQGRHDDIISCLYMLIELLTASLPWKGQQRRESGHLKETVADKVLLAGCPPSFEEIYAKLKKLTYNDTPPYDAFRELMKRDLVATKIKMTDPFEWEKDKRRSDERSDKQRTSKADERAEIEKMEDTDTVKDLEDSILTEGDDVDSDAKGLAKEDTLDNVADMGHT</sequence>
<keyword evidence="2" id="KW-0808">Transferase</keyword>
<evidence type="ECO:0000256" key="2">
    <source>
        <dbReference type="ARBA" id="ARBA00022679"/>
    </source>
</evidence>
<evidence type="ECO:0000256" key="5">
    <source>
        <dbReference type="ARBA" id="ARBA00022840"/>
    </source>
</evidence>
<dbReference type="GO" id="GO:0005524">
    <property type="term" value="F:ATP binding"/>
    <property type="evidence" value="ECO:0007669"/>
    <property type="project" value="UniProtKB-KW"/>
</dbReference>
<evidence type="ECO:0000256" key="4">
    <source>
        <dbReference type="ARBA" id="ARBA00022777"/>
    </source>
</evidence>
<keyword evidence="5" id="KW-0067">ATP-binding</keyword>
<dbReference type="Gene3D" id="1.10.510.10">
    <property type="entry name" value="Transferase(Phosphotransferase) domain 1"/>
    <property type="match status" value="1"/>
</dbReference>
<dbReference type="InterPro" id="IPR000719">
    <property type="entry name" value="Prot_kinase_dom"/>
</dbReference>
<evidence type="ECO:0000313" key="9">
    <source>
        <dbReference type="WBParaSite" id="Pan_g10511.t1"/>
    </source>
</evidence>
<feature type="compositionally biased region" description="Basic and acidic residues" evidence="6">
    <location>
        <begin position="299"/>
        <end position="336"/>
    </location>
</feature>
<evidence type="ECO:0000256" key="1">
    <source>
        <dbReference type="ARBA" id="ARBA00022527"/>
    </source>
</evidence>
<dbReference type="WBParaSite" id="Pan_g10511.t1">
    <property type="protein sequence ID" value="Pan_g10511.t1"/>
    <property type="gene ID" value="Pan_g10511"/>
</dbReference>
<keyword evidence="3" id="KW-0547">Nucleotide-binding</keyword>
<reference evidence="8" key="1">
    <citation type="journal article" date="2013" name="Genetics">
        <title>The draft genome and transcriptome of Panagrellus redivivus are shaped by the harsh demands of a free-living lifestyle.</title>
        <authorList>
            <person name="Srinivasan J."/>
            <person name="Dillman A.R."/>
            <person name="Macchietto M.G."/>
            <person name="Heikkinen L."/>
            <person name="Lakso M."/>
            <person name="Fracchia K.M."/>
            <person name="Antoshechkin I."/>
            <person name="Mortazavi A."/>
            <person name="Wong G."/>
            <person name="Sternberg P.W."/>
        </authorList>
    </citation>
    <scope>NUCLEOTIDE SEQUENCE [LARGE SCALE GENOMIC DNA]</scope>
    <source>
        <strain evidence="8">MT8872</strain>
    </source>
</reference>
<dbReference type="Pfam" id="PF00069">
    <property type="entry name" value="Pkinase"/>
    <property type="match status" value="1"/>
</dbReference>
<protein>
    <submittedName>
        <fullName evidence="9">Protein kinase domain-containing protein</fullName>
    </submittedName>
</protein>
<feature type="domain" description="Protein kinase" evidence="7">
    <location>
        <begin position="18"/>
        <end position="286"/>
    </location>
</feature>
<dbReference type="Proteomes" id="UP000492821">
    <property type="component" value="Unassembled WGS sequence"/>
</dbReference>
<dbReference type="AlphaFoldDB" id="A0A7E4UMF2"/>
<feature type="compositionally biased region" description="Basic and acidic residues" evidence="6">
    <location>
        <begin position="348"/>
        <end position="358"/>
    </location>
</feature>
<feature type="region of interest" description="Disordered" evidence="6">
    <location>
        <begin position="299"/>
        <end position="368"/>
    </location>
</feature>